<keyword evidence="2" id="KW-1185">Reference proteome</keyword>
<reference evidence="1" key="1">
    <citation type="submission" date="2022-02" db="EMBL/GenBank/DDBJ databases">
        <authorList>
            <person name="King R."/>
        </authorList>
    </citation>
    <scope>NUCLEOTIDE SEQUENCE</scope>
</reference>
<protein>
    <submittedName>
        <fullName evidence="1">Uncharacterized protein</fullName>
    </submittedName>
</protein>
<dbReference type="EMBL" id="LR824535">
    <property type="protein sequence ID" value="CAH1644507.1"/>
    <property type="molecule type" value="Genomic_DNA"/>
</dbReference>
<organism evidence="1 2">
    <name type="scientific">Spodoptera littoralis</name>
    <name type="common">Egyptian cotton leafworm</name>
    <dbReference type="NCBI Taxonomy" id="7109"/>
    <lineage>
        <taxon>Eukaryota</taxon>
        <taxon>Metazoa</taxon>
        <taxon>Ecdysozoa</taxon>
        <taxon>Arthropoda</taxon>
        <taxon>Hexapoda</taxon>
        <taxon>Insecta</taxon>
        <taxon>Pterygota</taxon>
        <taxon>Neoptera</taxon>
        <taxon>Endopterygota</taxon>
        <taxon>Lepidoptera</taxon>
        <taxon>Glossata</taxon>
        <taxon>Ditrysia</taxon>
        <taxon>Noctuoidea</taxon>
        <taxon>Noctuidae</taxon>
        <taxon>Amphipyrinae</taxon>
        <taxon>Spodoptera</taxon>
    </lineage>
</organism>
<name>A0A9P0N4I0_SPOLI</name>
<gene>
    <name evidence="1" type="ORF">SPLIT_LOCUS9861</name>
</gene>
<dbReference type="AlphaFoldDB" id="A0A9P0N4I0"/>
<evidence type="ECO:0000313" key="2">
    <source>
        <dbReference type="Proteomes" id="UP001153321"/>
    </source>
</evidence>
<dbReference type="Proteomes" id="UP001153321">
    <property type="component" value="Chromosome 4"/>
</dbReference>
<evidence type="ECO:0000313" key="1">
    <source>
        <dbReference type="EMBL" id="CAH1644507.1"/>
    </source>
</evidence>
<sequence>MTPSTWNLILSDVNKTDCSNVVMKKVRRAADIGHIPSVVMNDILARVLPDDGKSDVVKKVSKAVQKRKLSKGVIHDITNCYLRLRGEEPIVEKVKTAIEMGEMSPSLETTLKGLAKNDTEKICSRRSIFNKNYRKGRSKIHVPPSVKEEMYADLLASENKSQIIKNVRKGASNT</sequence>
<proteinExistence type="predicted"/>
<accession>A0A9P0N4I0</accession>